<dbReference type="HOGENOM" id="CLU_028255_0_1_11"/>
<dbReference type="eggNOG" id="COG1929">
    <property type="taxonomic scope" value="Bacteria"/>
</dbReference>
<dbReference type="KEGG" id="bbp:BBPR_1369"/>
<dbReference type="Gene3D" id="3.90.1510.10">
    <property type="entry name" value="Glycerate kinase, domain 2"/>
    <property type="match status" value="1"/>
</dbReference>
<keyword evidence="1 3" id="KW-0808">Transferase</keyword>
<dbReference type="PANTHER" id="PTHR21599">
    <property type="entry name" value="GLYCERATE KINASE"/>
    <property type="match status" value="1"/>
</dbReference>
<dbReference type="PIRSF" id="PIRSF006078">
    <property type="entry name" value="GlxK"/>
    <property type="match status" value="1"/>
</dbReference>
<dbReference type="RefSeq" id="WP_013390141.1">
    <property type="nucleotide sequence ID" value="NC_014638.1"/>
</dbReference>
<keyword evidence="1 3" id="KW-0418">Kinase</keyword>
<sequence length="414" mass="42146">MRYLCAPDSFKESLTAAEAARALAEGIRRGDPDAEIRCLPMADGGEGTARALADATGGTMLTAGAHDPLGRPVQAGLALLGDGRTAVVETAAASGLALLRPSERDPKATTSYGTGELIRAALDAGAETIIVGLGGSATNDAGCGLLQALGVRLLDHDGRDVRPGGAALAEVERVDLSGLDRRLGDVHVIAACDVTNPLTGPEGASAVFGPQKGASREDVTLLDGALRHVSSVIERALAEQVPAERNGDGGKVEAAVAESSSPGHRSRPDHRTRTPIADHPGAGAAGGIGMALLAVLHADFRPGIDLVIEQSGLDAAAQWADIVFTGEGSIDAQTMFGKTPVGVASVAKRHGKPVIAIAGHVGNGIECLHGRGIDAVFGAAPGAASLDELLRDARANVARTAEQVTRLMRIVRSH</sequence>
<dbReference type="PATRIC" id="fig|702459.3.peg.1418"/>
<evidence type="ECO:0000256" key="2">
    <source>
        <dbReference type="SAM" id="MobiDB-lite"/>
    </source>
</evidence>
<dbReference type="Pfam" id="PF02595">
    <property type="entry name" value="Gly_kinase"/>
    <property type="match status" value="1"/>
</dbReference>
<organism evidence="3 4">
    <name type="scientific">Bifidobacterium bifidum (strain PRL2010)</name>
    <dbReference type="NCBI Taxonomy" id="702459"/>
    <lineage>
        <taxon>Bacteria</taxon>
        <taxon>Bacillati</taxon>
        <taxon>Actinomycetota</taxon>
        <taxon>Actinomycetes</taxon>
        <taxon>Bifidobacteriales</taxon>
        <taxon>Bifidobacteriaceae</taxon>
        <taxon>Bifidobacterium</taxon>
    </lineage>
</organism>
<name>A0A0H3EBE5_BIFBP</name>
<dbReference type="InterPro" id="IPR018193">
    <property type="entry name" value="Glyc_kinase_flavodox-like_fold"/>
</dbReference>
<feature type="region of interest" description="Disordered" evidence="2">
    <location>
        <begin position="240"/>
        <end position="281"/>
    </location>
</feature>
<dbReference type="AlphaFoldDB" id="A0A0H3EBE5"/>
<evidence type="ECO:0000256" key="1">
    <source>
        <dbReference type="PIRNR" id="PIRNR006078"/>
    </source>
</evidence>
<dbReference type="EMBL" id="CP001840">
    <property type="protein sequence ID" value="ADP36416.1"/>
    <property type="molecule type" value="Genomic_DNA"/>
</dbReference>
<dbReference type="GO" id="GO:0031388">
    <property type="term" value="P:organic acid phosphorylation"/>
    <property type="evidence" value="ECO:0007669"/>
    <property type="project" value="UniProtKB-UniRule"/>
</dbReference>
<dbReference type="InterPro" id="IPR004381">
    <property type="entry name" value="Glycerate_kinase"/>
</dbReference>
<dbReference type="GO" id="GO:0008887">
    <property type="term" value="F:glycerate kinase activity"/>
    <property type="evidence" value="ECO:0007669"/>
    <property type="project" value="UniProtKB-UniRule"/>
</dbReference>
<dbReference type="NCBIfam" id="TIGR00045">
    <property type="entry name" value="glycerate kinase"/>
    <property type="match status" value="1"/>
</dbReference>
<gene>
    <name evidence="3" type="primary">glxK</name>
    <name evidence="3" type="ordered locus">BBPR_1369</name>
</gene>
<comment type="similarity">
    <text evidence="1">Belongs to the glycerate kinase type-1 family.</text>
</comment>
<dbReference type="EC" id="2.7.1.31" evidence="3"/>
<dbReference type="Proteomes" id="UP000002312">
    <property type="component" value="Chromosome"/>
</dbReference>
<protein>
    <submittedName>
        <fullName evidence="3">GlxK Glycerate kinase</fullName>
        <ecNumber evidence="3">2.7.1.31</ecNumber>
    </submittedName>
</protein>
<evidence type="ECO:0000313" key="4">
    <source>
        <dbReference type="Proteomes" id="UP000002312"/>
    </source>
</evidence>
<proteinExistence type="inferred from homology"/>
<dbReference type="OrthoDB" id="9774290at2"/>
<dbReference type="SUPFAM" id="SSF110738">
    <property type="entry name" value="Glycerate kinase I"/>
    <property type="match status" value="1"/>
</dbReference>
<accession>A0A0H3EBE5</accession>
<dbReference type="InterPro" id="IPR036129">
    <property type="entry name" value="Glycerate_kinase_sf"/>
</dbReference>
<evidence type="ECO:0000313" key="3">
    <source>
        <dbReference type="EMBL" id="ADP36416.1"/>
    </source>
</evidence>
<reference evidence="3 4" key="1">
    <citation type="journal article" date="2010" name="Proc. Natl. Acad. Sci. U.S.A.">
        <title>Genome analysis of Bifidobacterium bifidum PRL2010 reveals metabolic pathways for host-derived glycan foraging.</title>
        <authorList>
            <person name="Turroni F."/>
            <person name="Bottacini F."/>
            <person name="Foroni E."/>
            <person name="Mulder I."/>
            <person name="Kim J.H."/>
            <person name="Zomer A."/>
            <person name="Sanchez B."/>
            <person name="Bidossi A."/>
            <person name="Ferrarini A."/>
            <person name="Giubellini V."/>
            <person name="Delledonne M."/>
            <person name="Henrissat B."/>
            <person name="Coutinho P."/>
            <person name="Oggioni M."/>
            <person name="Fitzgerald G.F."/>
            <person name="Mills D."/>
            <person name="Margolles A."/>
            <person name="Kelly D."/>
            <person name="van Sinderen D."/>
            <person name="Ventura M."/>
        </authorList>
    </citation>
    <scope>NUCLEOTIDE SEQUENCE [LARGE SCALE GENOMIC DNA]</scope>
    <source>
        <strain evidence="3 4">PRL2010</strain>
    </source>
</reference>
<dbReference type="PANTHER" id="PTHR21599:SF0">
    <property type="entry name" value="GLYCERATE KINASE"/>
    <property type="match status" value="1"/>
</dbReference>